<gene>
    <name evidence="1" type="ORF">NPIL_52541</name>
</gene>
<dbReference type="SUPFAM" id="SSF52540">
    <property type="entry name" value="P-loop containing nucleoside triphosphate hydrolases"/>
    <property type="match status" value="1"/>
</dbReference>
<name>A0A8X6N4L2_NEPPI</name>
<protein>
    <submittedName>
        <fullName evidence="1">Uncharacterized protein</fullName>
    </submittedName>
</protein>
<dbReference type="OrthoDB" id="8830751at2759"/>
<dbReference type="Gene3D" id="3.40.50.300">
    <property type="entry name" value="P-loop containing nucleotide triphosphate hydrolases"/>
    <property type="match status" value="1"/>
</dbReference>
<comment type="caution">
    <text evidence="1">The sequence shown here is derived from an EMBL/GenBank/DDBJ whole genome shotgun (WGS) entry which is preliminary data.</text>
</comment>
<dbReference type="InterPro" id="IPR027417">
    <property type="entry name" value="P-loop_NTPase"/>
</dbReference>
<evidence type="ECO:0000313" key="1">
    <source>
        <dbReference type="EMBL" id="GFS93213.1"/>
    </source>
</evidence>
<dbReference type="EMBL" id="BMAW01053855">
    <property type="protein sequence ID" value="GFS93213.1"/>
    <property type="molecule type" value="Genomic_DNA"/>
</dbReference>
<evidence type="ECO:0000313" key="2">
    <source>
        <dbReference type="Proteomes" id="UP000887013"/>
    </source>
</evidence>
<organism evidence="1 2">
    <name type="scientific">Nephila pilipes</name>
    <name type="common">Giant wood spider</name>
    <name type="synonym">Nephila maculata</name>
    <dbReference type="NCBI Taxonomy" id="299642"/>
    <lineage>
        <taxon>Eukaryota</taxon>
        <taxon>Metazoa</taxon>
        <taxon>Ecdysozoa</taxon>
        <taxon>Arthropoda</taxon>
        <taxon>Chelicerata</taxon>
        <taxon>Arachnida</taxon>
        <taxon>Araneae</taxon>
        <taxon>Araneomorphae</taxon>
        <taxon>Entelegynae</taxon>
        <taxon>Araneoidea</taxon>
        <taxon>Nephilidae</taxon>
        <taxon>Nephila</taxon>
    </lineage>
</organism>
<dbReference type="Proteomes" id="UP000887013">
    <property type="component" value="Unassembled WGS sequence"/>
</dbReference>
<dbReference type="AlphaFoldDB" id="A0A8X6N4L2"/>
<sequence length="313" mass="35254">MKRALKRDDKNLRDEIMKSQYGRVYEGDIGFLGVEGVGRNTLTERFGRMDEWVVEEVERKAFRETAIDLCTRPRFRSQRTTHALLRMHVISPEDAVSRDRYSETICNMNALVFMFDISRSYPPGAHVNTLAYAYGWFKRIRDSFESSMLPFTLVGNKLDYRENPTETRNTRSAARGEGIDEESFVSLGNETLKSLIPKAGAGFKFKKYLNSFIQTSNFSSESISDSTAPLSNTDITFSYPDVVPTASNDPQTILPHSVCNIYDSDVSSVNTNISNNQCNIADYLSLNDSESLFSSTPIPLSSPSSTSCQKKKI</sequence>
<accession>A0A8X6N4L2</accession>
<reference evidence="1" key="1">
    <citation type="submission" date="2020-08" db="EMBL/GenBank/DDBJ databases">
        <title>Multicomponent nature underlies the extraordinary mechanical properties of spider dragline silk.</title>
        <authorList>
            <person name="Kono N."/>
            <person name="Nakamura H."/>
            <person name="Mori M."/>
            <person name="Yoshida Y."/>
            <person name="Ohtoshi R."/>
            <person name="Malay A.D."/>
            <person name="Moran D.A.P."/>
            <person name="Tomita M."/>
            <person name="Numata K."/>
            <person name="Arakawa K."/>
        </authorList>
    </citation>
    <scope>NUCLEOTIDE SEQUENCE</scope>
</reference>
<proteinExistence type="predicted"/>
<keyword evidence="2" id="KW-1185">Reference proteome</keyword>